<dbReference type="Gene3D" id="3.40.50.410">
    <property type="entry name" value="von Willebrand factor, type A domain"/>
    <property type="match status" value="1"/>
</dbReference>
<gene>
    <name evidence="1" type="primary">YKU80_2</name>
    <name evidence="1" type="ORF">LTR16_008136</name>
</gene>
<accession>A0ABR0K3U0</accession>
<name>A0ABR0K3U0_9PEZI</name>
<sequence length="61" mass="6701">MAQKEATVYIVDVGASMAQKNGGRQEADLDWAMRYVWDNITSTVALDRKTALVGVLGLRTD</sequence>
<dbReference type="EMBL" id="JAVRRA010026492">
    <property type="protein sequence ID" value="KAK5086030.1"/>
    <property type="molecule type" value="Genomic_DNA"/>
</dbReference>
<dbReference type="Proteomes" id="UP001357485">
    <property type="component" value="Unassembled WGS sequence"/>
</dbReference>
<organism evidence="1 2">
    <name type="scientific">Cryomyces antarcticus</name>
    <dbReference type="NCBI Taxonomy" id="329879"/>
    <lineage>
        <taxon>Eukaryota</taxon>
        <taxon>Fungi</taxon>
        <taxon>Dikarya</taxon>
        <taxon>Ascomycota</taxon>
        <taxon>Pezizomycotina</taxon>
        <taxon>Dothideomycetes</taxon>
        <taxon>Dothideomycetes incertae sedis</taxon>
        <taxon>Cryomyces</taxon>
    </lineage>
</organism>
<dbReference type="GO" id="GO:0004386">
    <property type="term" value="F:helicase activity"/>
    <property type="evidence" value="ECO:0007669"/>
    <property type="project" value="UniProtKB-KW"/>
</dbReference>
<keyword evidence="1" id="KW-0378">Hydrolase</keyword>
<evidence type="ECO:0000313" key="1">
    <source>
        <dbReference type="EMBL" id="KAK5086030.1"/>
    </source>
</evidence>
<feature type="non-terminal residue" evidence="1">
    <location>
        <position position="61"/>
    </location>
</feature>
<keyword evidence="2" id="KW-1185">Reference proteome</keyword>
<evidence type="ECO:0000313" key="2">
    <source>
        <dbReference type="Proteomes" id="UP001357485"/>
    </source>
</evidence>
<dbReference type="InterPro" id="IPR036465">
    <property type="entry name" value="vWFA_dom_sf"/>
</dbReference>
<keyword evidence="1" id="KW-0347">Helicase</keyword>
<dbReference type="SUPFAM" id="SSF53300">
    <property type="entry name" value="vWA-like"/>
    <property type="match status" value="1"/>
</dbReference>
<comment type="caution">
    <text evidence="1">The sequence shown here is derived from an EMBL/GenBank/DDBJ whole genome shotgun (WGS) entry which is preliminary data.</text>
</comment>
<protein>
    <submittedName>
        <fullName evidence="1">ATP-dependent DNA helicase yku80</fullName>
    </submittedName>
</protein>
<proteinExistence type="predicted"/>
<keyword evidence="1" id="KW-0547">Nucleotide-binding</keyword>
<keyword evidence="1" id="KW-0067">ATP-binding</keyword>
<reference evidence="1 2" key="1">
    <citation type="submission" date="2023-08" db="EMBL/GenBank/DDBJ databases">
        <title>Black Yeasts Isolated from many extreme environments.</title>
        <authorList>
            <person name="Coleine C."/>
            <person name="Stajich J.E."/>
            <person name="Selbmann L."/>
        </authorList>
    </citation>
    <scope>NUCLEOTIDE SEQUENCE [LARGE SCALE GENOMIC DNA]</scope>
    <source>
        <strain evidence="1 2">CCFEE 536</strain>
    </source>
</reference>